<reference evidence="3" key="1">
    <citation type="submission" date="2017-08" db="EMBL/GenBank/DDBJ databases">
        <authorList>
            <person name="Varghese N."/>
            <person name="Submissions S."/>
        </authorList>
    </citation>
    <scope>NUCLEOTIDE SEQUENCE [LARGE SCALE GENOMIC DNA]</scope>
    <source>
        <strain evidence="3">KCTC 23107</strain>
    </source>
</reference>
<keyword evidence="3" id="KW-1185">Reference proteome</keyword>
<dbReference type="EMBL" id="OCPC01000002">
    <property type="protein sequence ID" value="SOE17159.1"/>
    <property type="molecule type" value="Genomic_DNA"/>
</dbReference>
<accession>A0A286ICS8</accession>
<evidence type="ECO:0000313" key="2">
    <source>
        <dbReference type="EMBL" id="SOE17159.1"/>
    </source>
</evidence>
<feature type="region of interest" description="Disordered" evidence="1">
    <location>
        <begin position="1"/>
        <end position="33"/>
    </location>
</feature>
<sequence length="91" mass="10030">MNPSITDGQSGKDREGLTLPAVKQGESPDLHARERRALRRKISIRRGLVVATKGDPQLHQALKVLPAASFRSCEVVFRLKNGPSFEELAKP</sequence>
<evidence type="ECO:0000313" key="3">
    <source>
        <dbReference type="Proteomes" id="UP000219465"/>
    </source>
</evidence>
<organism evidence="2 3">
    <name type="scientific">Hoeflea halophila</name>
    <dbReference type="NCBI Taxonomy" id="714899"/>
    <lineage>
        <taxon>Bacteria</taxon>
        <taxon>Pseudomonadati</taxon>
        <taxon>Pseudomonadota</taxon>
        <taxon>Alphaproteobacteria</taxon>
        <taxon>Hyphomicrobiales</taxon>
        <taxon>Rhizobiaceae</taxon>
        <taxon>Hoeflea</taxon>
    </lineage>
</organism>
<evidence type="ECO:0000256" key="1">
    <source>
        <dbReference type="SAM" id="MobiDB-lite"/>
    </source>
</evidence>
<gene>
    <name evidence="2" type="ORF">SAMN05877838_2050</name>
</gene>
<dbReference type="AlphaFoldDB" id="A0A286ICS8"/>
<dbReference type="Proteomes" id="UP000219465">
    <property type="component" value="Unassembled WGS sequence"/>
</dbReference>
<name>A0A286ICS8_9HYPH</name>
<proteinExistence type="predicted"/>
<protein>
    <submittedName>
        <fullName evidence="2">Uncharacterized protein</fullName>
    </submittedName>
</protein>